<dbReference type="PANTHER" id="PTHR42681:SF6">
    <property type="entry name" value="BLL0263 PROTEIN"/>
    <property type="match status" value="1"/>
</dbReference>
<dbReference type="STRING" id="286727.SAMN02982917_0579"/>
<organism evidence="2 3">
    <name type="scientific">Azospirillum oryzae</name>
    <dbReference type="NCBI Taxonomy" id="286727"/>
    <lineage>
        <taxon>Bacteria</taxon>
        <taxon>Pseudomonadati</taxon>
        <taxon>Pseudomonadota</taxon>
        <taxon>Alphaproteobacteria</taxon>
        <taxon>Rhodospirillales</taxon>
        <taxon>Azospirillaceae</taxon>
        <taxon>Azospirillum</taxon>
    </lineage>
</organism>
<dbReference type="SUPFAM" id="SSF52151">
    <property type="entry name" value="FabD/lysophospholipase-like"/>
    <property type="match status" value="1"/>
</dbReference>
<dbReference type="GO" id="GO:0004314">
    <property type="term" value="F:[acyl-carrier-protein] S-malonyltransferase activity"/>
    <property type="evidence" value="ECO:0007669"/>
    <property type="project" value="TreeGrafter"/>
</dbReference>
<dbReference type="AlphaFoldDB" id="A0A1X7DJD9"/>
<evidence type="ECO:0000259" key="1">
    <source>
        <dbReference type="SMART" id="SM00827"/>
    </source>
</evidence>
<dbReference type="RefSeq" id="WP_085082093.1">
    <property type="nucleotide sequence ID" value="NZ_FXAK01000001.1"/>
</dbReference>
<dbReference type="PANTHER" id="PTHR42681">
    <property type="entry name" value="MALONYL-COA-ACYL CARRIER PROTEIN TRANSACYLASE, MITOCHONDRIAL"/>
    <property type="match status" value="1"/>
</dbReference>
<dbReference type="InterPro" id="IPR050858">
    <property type="entry name" value="Mal-CoA-ACP_Trans/PKS_FabD"/>
</dbReference>
<protein>
    <submittedName>
        <fullName evidence="2">[acyl-carrier-protein] S-malonyltransferase</fullName>
    </submittedName>
</protein>
<accession>A0A1X7DJD9</accession>
<evidence type="ECO:0000313" key="3">
    <source>
        <dbReference type="Proteomes" id="UP000192936"/>
    </source>
</evidence>
<feature type="domain" description="Malonyl-CoA:ACP transacylase (MAT)" evidence="1">
    <location>
        <begin position="6"/>
        <end position="303"/>
    </location>
</feature>
<dbReference type="SMART" id="SM00827">
    <property type="entry name" value="PKS_AT"/>
    <property type="match status" value="1"/>
</dbReference>
<sequence length="305" mass="31450">MSLGILCSGQGGQGSGMLDLLRREPAAQAVLDRAAGVMGRDPRALVAGPEAEMQRNAVAQPLLCAVQTAIWAALRLHLPPVRAVAGYSLGELSAYHVAGALDVDELLRLAVRRADAMDRADTEPGGLLAVRGLDKARVEAVCRDCGADIAIENGADRFVVGGRKTVLAVVEAAALALGAAVTPLPVTVASHTRLMAPAAAEFSPILAASGLQAPPLPVLAGIDGTPVYTRERAVAALTRQMTETVAWAACLDGLIEMGCTVLLETGPGNALARMAAERHPGLPVRAVADFRSLSGAAAWVERQLG</sequence>
<keyword evidence="2" id="KW-0808">Transferase</keyword>
<dbReference type="Proteomes" id="UP000192936">
    <property type="component" value="Unassembled WGS sequence"/>
</dbReference>
<dbReference type="InterPro" id="IPR014043">
    <property type="entry name" value="Acyl_transferase_dom"/>
</dbReference>
<evidence type="ECO:0000313" key="2">
    <source>
        <dbReference type="EMBL" id="SMF16010.1"/>
    </source>
</evidence>
<name>A0A1X7DJD9_9PROT</name>
<dbReference type="EMBL" id="FXAK01000001">
    <property type="protein sequence ID" value="SMF16010.1"/>
    <property type="molecule type" value="Genomic_DNA"/>
</dbReference>
<dbReference type="InterPro" id="IPR016036">
    <property type="entry name" value="Malonyl_transacylase_ACP-bd"/>
</dbReference>
<dbReference type="GO" id="GO:0006633">
    <property type="term" value="P:fatty acid biosynthetic process"/>
    <property type="evidence" value="ECO:0007669"/>
    <property type="project" value="TreeGrafter"/>
</dbReference>
<dbReference type="Gene3D" id="3.30.70.250">
    <property type="entry name" value="Malonyl-CoA ACP transacylase, ACP-binding"/>
    <property type="match status" value="1"/>
</dbReference>
<dbReference type="InterPro" id="IPR001227">
    <property type="entry name" value="Ac_transferase_dom_sf"/>
</dbReference>
<dbReference type="SUPFAM" id="SSF55048">
    <property type="entry name" value="Probable ACP-binding domain of malonyl-CoA ACP transacylase"/>
    <property type="match status" value="1"/>
</dbReference>
<reference evidence="2 3" key="1">
    <citation type="submission" date="2017-04" db="EMBL/GenBank/DDBJ databases">
        <authorList>
            <person name="Afonso C.L."/>
            <person name="Miller P.J."/>
            <person name="Scott M.A."/>
            <person name="Spackman E."/>
            <person name="Goraichik I."/>
            <person name="Dimitrov K.M."/>
            <person name="Suarez D.L."/>
            <person name="Swayne D.E."/>
        </authorList>
    </citation>
    <scope>NUCLEOTIDE SEQUENCE [LARGE SCALE GENOMIC DNA]</scope>
    <source>
        <strain evidence="2 3">A2P</strain>
    </source>
</reference>
<dbReference type="Gene3D" id="3.40.366.10">
    <property type="entry name" value="Malonyl-Coenzyme A Acyl Carrier Protein, domain 2"/>
    <property type="match status" value="1"/>
</dbReference>
<dbReference type="GO" id="GO:0005829">
    <property type="term" value="C:cytosol"/>
    <property type="evidence" value="ECO:0007669"/>
    <property type="project" value="TreeGrafter"/>
</dbReference>
<proteinExistence type="predicted"/>
<dbReference type="InterPro" id="IPR016035">
    <property type="entry name" value="Acyl_Trfase/lysoPLipase"/>
</dbReference>
<dbReference type="Pfam" id="PF00698">
    <property type="entry name" value="Acyl_transf_1"/>
    <property type="match status" value="1"/>
</dbReference>
<gene>
    <name evidence="2" type="ORF">SAMN02982917_0579</name>
</gene>
<dbReference type="OrthoDB" id="9808564at2"/>